<protein>
    <submittedName>
        <fullName evidence="5">Sterile alpha motif domain containing 14</fullName>
    </submittedName>
</protein>
<dbReference type="STRING" id="1841481.ENSSLDP00000004754"/>
<keyword evidence="2" id="KW-0175">Coiled coil</keyword>
<evidence type="ECO:0000256" key="1">
    <source>
        <dbReference type="ARBA" id="ARBA00022553"/>
    </source>
</evidence>
<organism evidence="5 6">
    <name type="scientific">Seriola lalandi dorsalis</name>
    <dbReference type="NCBI Taxonomy" id="1841481"/>
    <lineage>
        <taxon>Eukaryota</taxon>
        <taxon>Metazoa</taxon>
        <taxon>Chordata</taxon>
        <taxon>Craniata</taxon>
        <taxon>Vertebrata</taxon>
        <taxon>Euteleostomi</taxon>
        <taxon>Actinopterygii</taxon>
        <taxon>Neopterygii</taxon>
        <taxon>Teleostei</taxon>
        <taxon>Neoteleostei</taxon>
        <taxon>Acanthomorphata</taxon>
        <taxon>Carangaria</taxon>
        <taxon>Carangiformes</taxon>
        <taxon>Carangidae</taxon>
        <taxon>Seriola</taxon>
    </lineage>
</organism>
<dbReference type="InterPro" id="IPR013761">
    <property type="entry name" value="SAM/pointed_sf"/>
</dbReference>
<dbReference type="GO" id="GO:0030425">
    <property type="term" value="C:dendrite"/>
    <property type="evidence" value="ECO:0007669"/>
    <property type="project" value="TreeGrafter"/>
</dbReference>
<dbReference type="InterPro" id="IPR001660">
    <property type="entry name" value="SAM"/>
</dbReference>
<dbReference type="GO" id="GO:0007015">
    <property type="term" value="P:actin filament organization"/>
    <property type="evidence" value="ECO:0007669"/>
    <property type="project" value="TreeGrafter"/>
</dbReference>
<dbReference type="GO" id="GO:0005737">
    <property type="term" value="C:cytoplasm"/>
    <property type="evidence" value="ECO:0007669"/>
    <property type="project" value="TreeGrafter"/>
</dbReference>
<dbReference type="PANTHER" id="PTHR16154:SF24">
    <property type="entry name" value="NEURABIN-2"/>
    <property type="match status" value="1"/>
</dbReference>
<dbReference type="FunFam" id="1.10.150.50:FF:000008">
    <property type="entry name" value="Neurabin-1 isoform 1-like protein"/>
    <property type="match status" value="1"/>
</dbReference>
<evidence type="ECO:0000313" key="6">
    <source>
        <dbReference type="Proteomes" id="UP000261360"/>
    </source>
</evidence>
<dbReference type="GO" id="GO:0014069">
    <property type="term" value="C:postsynaptic density"/>
    <property type="evidence" value="ECO:0007669"/>
    <property type="project" value="TreeGrafter"/>
</dbReference>
<evidence type="ECO:0000256" key="2">
    <source>
        <dbReference type="ARBA" id="ARBA00023054"/>
    </source>
</evidence>
<evidence type="ECO:0000313" key="5">
    <source>
        <dbReference type="Ensembl" id="ENSSLDP00000004754.1"/>
    </source>
</evidence>
<reference evidence="5" key="1">
    <citation type="submission" date="2025-08" db="UniProtKB">
        <authorList>
            <consortium name="Ensembl"/>
        </authorList>
    </citation>
    <scope>IDENTIFICATION</scope>
</reference>
<dbReference type="GO" id="GO:0031175">
    <property type="term" value="P:neuron projection development"/>
    <property type="evidence" value="ECO:0007669"/>
    <property type="project" value="TreeGrafter"/>
</dbReference>
<dbReference type="Pfam" id="PF07647">
    <property type="entry name" value="SAM_2"/>
    <property type="match status" value="1"/>
</dbReference>
<keyword evidence="6" id="KW-1185">Reference proteome</keyword>
<feature type="region of interest" description="Disordered" evidence="3">
    <location>
        <begin position="36"/>
        <end position="83"/>
    </location>
</feature>
<sequence>IIIIISIDHVTCVSDLNEAIPETELLDNSIQKGRAQLSVKSRRHRPSRSRYRDSVSSTEGDDMLVSDTSRDTSPADPGSPTVVFDKKTKRRFLDLGRTDSLSAAGSCPSPSFTNVSSRVLVLTVSSVSSVPREPSESPSRSSGSFVPFSWFTEGRGSLSSSGTPPCSPKIPPLGSPRPRKSHSQVQTPPPCVSDLSFLSEGQLTSHHQTAANQRAGFSTLTNTDLACFVVGSTISAQVCQWLRGLNMEQYVPEFSARDVDGQQLLQMDGNKLKSLGVLSSSDRNALKRRIKDIHSAAEKEKKALDKLEKQKEKQRRKDQEQRRN</sequence>
<evidence type="ECO:0000256" key="3">
    <source>
        <dbReference type="SAM" id="MobiDB-lite"/>
    </source>
</evidence>
<dbReference type="PANTHER" id="PTHR16154">
    <property type="entry name" value="NEURABIN"/>
    <property type="match status" value="1"/>
</dbReference>
<dbReference type="GO" id="GO:0015629">
    <property type="term" value="C:actin cytoskeleton"/>
    <property type="evidence" value="ECO:0007669"/>
    <property type="project" value="TreeGrafter"/>
</dbReference>
<dbReference type="Proteomes" id="UP000261360">
    <property type="component" value="Unplaced"/>
</dbReference>
<dbReference type="GO" id="GO:0019722">
    <property type="term" value="P:calcium-mediated signaling"/>
    <property type="evidence" value="ECO:0007669"/>
    <property type="project" value="TreeGrafter"/>
</dbReference>
<feature type="compositionally biased region" description="Basic residues" evidence="3">
    <location>
        <begin position="40"/>
        <end position="49"/>
    </location>
</feature>
<dbReference type="PROSITE" id="PS50105">
    <property type="entry name" value="SAM_DOMAIN"/>
    <property type="match status" value="1"/>
</dbReference>
<feature type="compositionally biased region" description="Pro residues" evidence="3">
    <location>
        <begin position="165"/>
        <end position="175"/>
    </location>
</feature>
<proteinExistence type="predicted"/>
<evidence type="ECO:0000259" key="4">
    <source>
        <dbReference type="PROSITE" id="PS50105"/>
    </source>
</evidence>
<name>A0A3B4WJI3_SERLL</name>
<dbReference type="GO" id="GO:0051015">
    <property type="term" value="F:actin filament binding"/>
    <property type="evidence" value="ECO:0007669"/>
    <property type="project" value="TreeGrafter"/>
</dbReference>
<dbReference type="Gene3D" id="1.10.150.50">
    <property type="entry name" value="Transcription Factor, Ets-1"/>
    <property type="match status" value="1"/>
</dbReference>
<dbReference type="SMART" id="SM00454">
    <property type="entry name" value="SAM"/>
    <property type="match status" value="1"/>
</dbReference>
<dbReference type="InterPro" id="IPR043446">
    <property type="entry name" value="Neurabin-like"/>
</dbReference>
<keyword evidence="1" id="KW-0597">Phosphoprotein</keyword>
<feature type="domain" description="SAM" evidence="4">
    <location>
        <begin position="237"/>
        <end position="296"/>
    </location>
</feature>
<dbReference type="AlphaFoldDB" id="A0A3B4WJI3"/>
<dbReference type="GeneTree" id="ENSGT00940000160279"/>
<reference evidence="5" key="2">
    <citation type="submission" date="2025-09" db="UniProtKB">
        <authorList>
            <consortium name="Ensembl"/>
        </authorList>
    </citation>
    <scope>IDENTIFICATION</scope>
</reference>
<accession>A0A3B4WJI3</accession>
<feature type="region of interest" description="Disordered" evidence="3">
    <location>
        <begin position="156"/>
        <end position="191"/>
    </location>
</feature>
<dbReference type="CDD" id="cd09512">
    <property type="entry name" value="SAM_Neurabin-like"/>
    <property type="match status" value="1"/>
</dbReference>
<feature type="region of interest" description="Disordered" evidence="3">
    <location>
        <begin position="298"/>
        <end position="324"/>
    </location>
</feature>
<dbReference type="Ensembl" id="ENSSLDT00000004911.1">
    <property type="protein sequence ID" value="ENSSLDP00000004754.1"/>
    <property type="gene ID" value="ENSSLDG00000003782.1"/>
</dbReference>
<dbReference type="SUPFAM" id="SSF47769">
    <property type="entry name" value="SAM/Pointed domain"/>
    <property type="match status" value="1"/>
</dbReference>